<evidence type="ECO:0008006" key="4">
    <source>
        <dbReference type="Google" id="ProtNLM"/>
    </source>
</evidence>
<dbReference type="EMBL" id="CP054930">
    <property type="protein sequence ID" value="QKW55039.1"/>
    <property type="molecule type" value="Genomic_DNA"/>
</dbReference>
<geneLocation type="plasmid" evidence="2 3">
    <name>unnamed</name>
</geneLocation>
<keyword evidence="1" id="KW-0812">Transmembrane</keyword>
<name>A0A7H8NKE8_9ACTN</name>
<evidence type="ECO:0000313" key="2">
    <source>
        <dbReference type="EMBL" id="QKW55039.1"/>
    </source>
</evidence>
<evidence type="ECO:0000313" key="3">
    <source>
        <dbReference type="Proteomes" id="UP000509303"/>
    </source>
</evidence>
<evidence type="ECO:0000256" key="1">
    <source>
        <dbReference type="SAM" id="Phobius"/>
    </source>
</evidence>
<keyword evidence="1" id="KW-1133">Transmembrane helix</keyword>
<sequence length="362" mass="37454">MSSEHVPPAPDRALSRGQVHILIAATIPMIAAGALGAWGTYTNIISALDREATALGVVAAGEGATLVLALVMVALTMLGQPSPAAVRVGLWALPAIASGTGAIVAQGATEAVVFAVTPMAMCVSAEGTGLVARRIVIYRTGVDMEAQRRAARVTQKMAVLRAVSVGHPEEKTRTKAEKASWRLARRVGAEDPGLGAPLVAVQRERMVASADAALGSMFAVTPPVTPVTETVTAERGPGTRAPDAITQLNADAASRSGMSVTGTVTAPAPVSVTEQGDASRARHTVTLADVAAVAGVPVPVPGDRLTDPQLAVVLRYLRYDDDPPLSYRQAVAAFREAGFVGGEARIRRTWGHLMSQEEADLA</sequence>
<keyword evidence="2" id="KW-0614">Plasmid</keyword>
<keyword evidence="1" id="KW-0472">Membrane</keyword>
<dbReference type="Proteomes" id="UP000509303">
    <property type="component" value="Plasmid unnamed"/>
</dbReference>
<protein>
    <recommendedName>
        <fullName evidence="4">Conjugal transfer protein</fullName>
    </recommendedName>
</protein>
<dbReference type="RefSeq" id="WP_176166669.1">
    <property type="nucleotide sequence ID" value="NZ_CP054930.1"/>
</dbReference>
<feature type="transmembrane region" description="Helical" evidence="1">
    <location>
        <begin position="53"/>
        <end position="76"/>
    </location>
</feature>
<feature type="transmembrane region" description="Helical" evidence="1">
    <location>
        <begin position="21"/>
        <end position="41"/>
    </location>
</feature>
<reference evidence="2 3" key="1">
    <citation type="submission" date="2020-06" db="EMBL/GenBank/DDBJ databases">
        <title>Genome mining for natural products.</title>
        <authorList>
            <person name="Zhang B."/>
            <person name="Shi J."/>
            <person name="Ge H."/>
        </authorList>
    </citation>
    <scope>NUCLEOTIDE SEQUENCE [LARGE SCALE GENOMIC DNA]</scope>
    <source>
        <strain evidence="2 3">NA00687</strain>
        <plasmid evidence="2 3">unnamed</plasmid>
    </source>
</reference>
<dbReference type="AlphaFoldDB" id="A0A7H8NKE8"/>
<proteinExistence type="predicted"/>
<organism evidence="2 3">
    <name type="scientific">Streptomyces buecherae</name>
    <dbReference type="NCBI Taxonomy" id="2763006"/>
    <lineage>
        <taxon>Bacteria</taxon>
        <taxon>Bacillati</taxon>
        <taxon>Actinomycetota</taxon>
        <taxon>Actinomycetes</taxon>
        <taxon>Kitasatosporales</taxon>
        <taxon>Streptomycetaceae</taxon>
        <taxon>Streptomyces</taxon>
    </lineage>
</organism>
<keyword evidence="3" id="KW-1185">Reference proteome</keyword>
<accession>A0A7H8NKE8</accession>
<gene>
    <name evidence="2" type="ORF">HUT08_36530</name>
</gene>